<name>A0ABX0MBF6_9BURK</name>
<evidence type="ECO:0000313" key="1">
    <source>
        <dbReference type="EMBL" id="NHZ44382.1"/>
    </source>
</evidence>
<comment type="caution">
    <text evidence="1">The sequence shown here is derived from an EMBL/GenBank/DDBJ whole genome shotgun (WGS) entry which is preliminary data.</text>
</comment>
<dbReference type="EMBL" id="VVIW01000031">
    <property type="protein sequence ID" value="NHZ44382.1"/>
    <property type="molecule type" value="Genomic_DNA"/>
</dbReference>
<protein>
    <submittedName>
        <fullName evidence="1">Uncharacterized protein</fullName>
    </submittedName>
</protein>
<keyword evidence="2" id="KW-1185">Reference proteome</keyword>
<evidence type="ECO:0000313" key="2">
    <source>
        <dbReference type="Proteomes" id="UP000819052"/>
    </source>
</evidence>
<proteinExistence type="predicted"/>
<dbReference type="Pfam" id="PF18616">
    <property type="entry name" value="CdiI_3"/>
    <property type="match status" value="1"/>
</dbReference>
<sequence>MIQAIYPVVSRCLPDSFLEQSLDAVNGRENLPSGHSPLAQRVRAAQAKPIKLLQTDELCTLLRQREGGVLALALALYIVDHEPLISADASPGDLFRLTLEYDWVDWHAAQRFGIDPWVCLLAAQATIAGLHALIAGSDSLCAELDAASTAQPAVYLVPEPQLAR</sequence>
<gene>
    <name evidence="1" type="ORF">F1609_30105</name>
</gene>
<dbReference type="InterPro" id="IPR040547">
    <property type="entry name" value="CdiI"/>
</dbReference>
<reference evidence="1 2" key="1">
    <citation type="submission" date="2019-09" db="EMBL/GenBank/DDBJ databases">
        <title>Taxonomy of Antarctic Massilia spp.: description of Massilia rubra sp. nov., Massilia aquatica sp. nov., Massilia mucilaginosa sp. nov., Massilia frigida sp. nov. isolated from streams, lakes and regoliths.</title>
        <authorList>
            <person name="Holochova P."/>
            <person name="Sedlacek I."/>
            <person name="Kralova S."/>
            <person name="Maslanova I."/>
            <person name="Busse H.-J."/>
            <person name="Stankova E."/>
            <person name="Vrbovska V."/>
            <person name="Kovarovic V."/>
            <person name="Bartak M."/>
            <person name="Svec P."/>
            <person name="Pantucek R."/>
        </authorList>
    </citation>
    <scope>NUCLEOTIDE SEQUENCE [LARGE SCALE GENOMIC DNA]</scope>
    <source>
        <strain evidence="1 2">CCM 8693</strain>
    </source>
</reference>
<accession>A0ABX0MBF6</accession>
<dbReference type="Proteomes" id="UP000819052">
    <property type="component" value="Unassembled WGS sequence"/>
</dbReference>
<dbReference type="RefSeq" id="WP_167081006.1">
    <property type="nucleotide sequence ID" value="NZ_VVIW01000031.1"/>
</dbReference>
<organism evidence="1 2">
    <name type="scientific">Massilia aquatica</name>
    <dbReference type="NCBI Taxonomy" id="2609000"/>
    <lineage>
        <taxon>Bacteria</taxon>
        <taxon>Pseudomonadati</taxon>
        <taxon>Pseudomonadota</taxon>
        <taxon>Betaproteobacteria</taxon>
        <taxon>Burkholderiales</taxon>
        <taxon>Oxalobacteraceae</taxon>
        <taxon>Telluria group</taxon>
        <taxon>Massilia</taxon>
    </lineage>
</organism>